<evidence type="ECO:0000313" key="2">
    <source>
        <dbReference type="EMBL" id="CAG9810489.1"/>
    </source>
</evidence>
<keyword evidence="3" id="KW-1185">Reference proteome</keyword>
<evidence type="ECO:0008006" key="4">
    <source>
        <dbReference type="Google" id="ProtNLM"/>
    </source>
</evidence>
<organism evidence="2 3">
    <name type="scientific">Chironomus riparius</name>
    <dbReference type="NCBI Taxonomy" id="315576"/>
    <lineage>
        <taxon>Eukaryota</taxon>
        <taxon>Metazoa</taxon>
        <taxon>Ecdysozoa</taxon>
        <taxon>Arthropoda</taxon>
        <taxon>Hexapoda</taxon>
        <taxon>Insecta</taxon>
        <taxon>Pterygota</taxon>
        <taxon>Neoptera</taxon>
        <taxon>Endopterygota</taxon>
        <taxon>Diptera</taxon>
        <taxon>Nematocera</taxon>
        <taxon>Chironomoidea</taxon>
        <taxon>Chironomidae</taxon>
        <taxon>Chironominae</taxon>
        <taxon>Chironomus</taxon>
    </lineage>
</organism>
<reference evidence="2" key="2">
    <citation type="submission" date="2022-10" db="EMBL/GenBank/DDBJ databases">
        <authorList>
            <consortium name="ENA_rothamsted_submissions"/>
            <consortium name="culmorum"/>
            <person name="King R."/>
        </authorList>
    </citation>
    <scope>NUCLEOTIDE SEQUENCE</scope>
</reference>
<proteinExistence type="predicted"/>
<evidence type="ECO:0000313" key="3">
    <source>
        <dbReference type="Proteomes" id="UP001153620"/>
    </source>
</evidence>
<dbReference type="AlphaFoldDB" id="A0A9N9S7I4"/>
<feature type="chain" id="PRO_5040270590" description="Kazal-like domain-containing protein" evidence="1">
    <location>
        <begin position="18"/>
        <end position="109"/>
    </location>
</feature>
<feature type="signal peptide" evidence="1">
    <location>
        <begin position="1"/>
        <end position="17"/>
    </location>
</feature>
<protein>
    <recommendedName>
        <fullName evidence="4">Kazal-like domain-containing protein</fullName>
    </recommendedName>
</protein>
<name>A0A9N9S7I4_9DIPT</name>
<dbReference type="Proteomes" id="UP001153620">
    <property type="component" value="Chromosome 4"/>
</dbReference>
<keyword evidence="1" id="KW-0732">Signal</keyword>
<gene>
    <name evidence="2" type="ORF">CHIRRI_LOCUS13302</name>
</gene>
<dbReference type="EMBL" id="OU895880">
    <property type="protein sequence ID" value="CAG9810489.1"/>
    <property type="molecule type" value="Genomic_DNA"/>
</dbReference>
<accession>A0A9N9S7I4</accession>
<dbReference type="Gene3D" id="3.30.60.30">
    <property type="match status" value="1"/>
</dbReference>
<reference evidence="2" key="1">
    <citation type="submission" date="2022-01" db="EMBL/GenBank/DDBJ databases">
        <authorList>
            <person name="King R."/>
        </authorList>
    </citation>
    <scope>NUCLEOTIDE SEQUENCE</scope>
</reference>
<evidence type="ECO:0000256" key="1">
    <source>
        <dbReference type="SAM" id="SignalP"/>
    </source>
</evidence>
<sequence length="109" mass="12202">MIKIALVLCFLALTISAAPQFNFLQPNFINSYNFNPNAFEIQQQSSNNKCSNACPQSFKLICAKNSNFELGQEFRNECSLSYHVCENRNGREFKNVTNGGCNGFNGFIG</sequence>